<keyword evidence="2" id="KW-0812">Transmembrane</keyword>
<dbReference type="AlphaFoldDB" id="A0AAN6SC28"/>
<feature type="compositionally biased region" description="Acidic residues" evidence="1">
    <location>
        <begin position="399"/>
        <end position="408"/>
    </location>
</feature>
<evidence type="ECO:0000313" key="3">
    <source>
        <dbReference type="EMBL" id="KAK3947451.1"/>
    </source>
</evidence>
<keyword evidence="4" id="KW-1185">Reference proteome</keyword>
<proteinExistence type="predicted"/>
<dbReference type="EMBL" id="MU859349">
    <property type="protein sequence ID" value="KAK3947451.1"/>
    <property type="molecule type" value="Genomic_DNA"/>
</dbReference>
<gene>
    <name evidence="3" type="ORF">QBC32DRAFT_374299</name>
</gene>
<keyword evidence="2" id="KW-0472">Membrane</keyword>
<feature type="region of interest" description="Disordered" evidence="1">
    <location>
        <begin position="394"/>
        <end position="413"/>
    </location>
</feature>
<evidence type="ECO:0000313" key="4">
    <source>
        <dbReference type="Proteomes" id="UP001303222"/>
    </source>
</evidence>
<organism evidence="3 4">
    <name type="scientific">Pseudoneurospora amorphoporcata</name>
    <dbReference type="NCBI Taxonomy" id="241081"/>
    <lineage>
        <taxon>Eukaryota</taxon>
        <taxon>Fungi</taxon>
        <taxon>Dikarya</taxon>
        <taxon>Ascomycota</taxon>
        <taxon>Pezizomycotina</taxon>
        <taxon>Sordariomycetes</taxon>
        <taxon>Sordariomycetidae</taxon>
        <taxon>Sordariales</taxon>
        <taxon>Sordariaceae</taxon>
        <taxon>Pseudoneurospora</taxon>
    </lineage>
</organism>
<name>A0AAN6SC28_9PEZI</name>
<dbReference type="PANTHER" id="PTHR37576:SF2">
    <property type="entry name" value="DEFECT AT LOW TEMPERATURE PROTEIN 1"/>
    <property type="match status" value="1"/>
</dbReference>
<evidence type="ECO:0000256" key="1">
    <source>
        <dbReference type="SAM" id="MobiDB-lite"/>
    </source>
</evidence>
<accession>A0AAN6SC28</accession>
<feature type="transmembrane region" description="Helical" evidence="2">
    <location>
        <begin position="311"/>
        <end position="331"/>
    </location>
</feature>
<comment type="caution">
    <text evidence="3">The sequence shown here is derived from an EMBL/GenBank/DDBJ whole genome shotgun (WGS) entry which is preliminary data.</text>
</comment>
<dbReference type="PANTHER" id="PTHR37576">
    <property type="entry name" value="DEFECT AT LOW TEMPERATURE PROTEIN 1"/>
    <property type="match status" value="1"/>
</dbReference>
<protein>
    <submittedName>
        <fullName evidence="3">Uncharacterized protein</fullName>
    </submittedName>
</protein>
<feature type="compositionally biased region" description="Basic and acidic residues" evidence="1">
    <location>
        <begin position="357"/>
        <end position="369"/>
    </location>
</feature>
<sequence length="447" mass="49975">MESSIMNPMFPYNKHSSKDSPDRIAWKPGGIGIAIGVVLESDGGLEKDWSGLKQPGVQVTMPVPVSFNHATIISMIVVSVFLNNTIDVPITLNVSSLWRRKYGSLDVDYTQPIGLFAPGFSDVVRDYLDKAPMRIPGINCENCILTIKVFPKNLIFETTVMPIMNEGLAYTPATISTNNSIMKITTRRKADTHCNGTFLTHTCILNPRADLLYPTENTVLPLWHLGTSLFNSSSWMQFDFTYGYAMNYEGLITNLYTANWTTSDFRSLCYQYFNDPMDYIINSYREIAFRMSIRVPYTRHSTQVQYTANRLALALAVIVSLVGPVAILFLFRGWWRLGRDFSINPTPGMDGLASDDASIHDETPSERPSKNYNSVSGNASADELANHFRHLGQTKNLNDENEKEEQEEEPKVQYGVVESGTGEHLGFAVVSGSQGVAVRRSWKGESL</sequence>
<reference evidence="3" key="2">
    <citation type="submission" date="2023-06" db="EMBL/GenBank/DDBJ databases">
        <authorList>
            <consortium name="Lawrence Berkeley National Laboratory"/>
            <person name="Mondo S.J."/>
            <person name="Hensen N."/>
            <person name="Bonometti L."/>
            <person name="Westerberg I."/>
            <person name="Brannstrom I.O."/>
            <person name="Guillou S."/>
            <person name="Cros-Aarteil S."/>
            <person name="Calhoun S."/>
            <person name="Haridas S."/>
            <person name="Kuo A."/>
            <person name="Pangilinan J."/>
            <person name="Riley R."/>
            <person name="Labutti K."/>
            <person name="Andreopoulos B."/>
            <person name="Lipzen A."/>
            <person name="Chen C."/>
            <person name="Yanf M."/>
            <person name="Daum C."/>
            <person name="Ng V."/>
            <person name="Clum A."/>
            <person name="Steindorff A."/>
            <person name="Ohm R."/>
            <person name="Martin F."/>
            <person name="Silar P."/>
            <person name="Natvig D."/>
            <person name="Lalanne C."/>
            <person name="Gautier V."/>
            <person name="Ament-Velasquez S.L."/>
            <person name="Kruys A."/>
            <person name="Hutchinson M.I."/>
            <person name="Powell A.J."/>
            <person name="Barry K."/>
            <person name="Miller A.N."/>
            <person name="Grigoriev I.V."/>
            <person name="Debuchy R."/>
            <person name="Gladieux P."/>
            <person name="Thoren M.H."/>
            <person name="Johannesson H."/>
        </authorList>
    </citation>
    <scope>NUCLEOTIDE SEQUENCE</scope>
    <source>
        <strain evidence="3">CBS 626.80</strain>
    </source>
</reference>
<reference evidence="3" key="1">
    <citation type="journal article" date="2023" name="Mol. Phylogenet. Evol.">
        <title>Genome-scale phylogeny and comparative genomics of the fungal order Sordariales.</title>
        <authorList>
            <person name="Hensen N."/>
            <person name="Bonometti L."/>
            <person name="Westerberg I."/>
            <person name="Brannstrom I.O."/>
            <person name="Guillou S."/>
            <person name="Cros-Aarteil S."/>
            <person name="Calhoun S."/>
            <person name="Haridas S."/>
            <person name="Kuo A."/>
            <person name="Mondo S."/>
            <person name="Pangilinan J."/>
            <person name="Riley R."/>
            <person name="LaButti K."/>
            <person name="Andreopoulos B."/>
            <person name="Lipzen A."/>
            <person name="Chen C."/>
            <person name="Yan M."/>
            <person name="Daum C."/>
            <person name="Ng V."/>
            <person name="Clum A."/>
            <person name="Steindorff A."/>
            <person name="Ohm R.A."/>
            <person name="Martin F."/>
            <person name="Silar P."/>
            <person name="Natvig D.O."/>
            <person name="Lalanne C."/>
            <person name="Gautier V."/>
            <person name="Ament-Velasquez S.L."/>
            <person name="Kruys A."/>
            <person name="Hutchinson M.I."/>
            <person name="Powell A.J."/>
            <person name="Barry K."/>
            <person name="Miller A.N."/>
            <person name="Grigoriev I.V."/>
            <person name="Debuchy R."/>
            <person name="Gladieux P."/>
            <person name="Hiltunen Thoren M."/>
            <person name="Johannesson H."/>
        </authorList>
    </citation>
    <scope>NUCLEOTIDE SEQUENCE</scope>
    <source>
        <strain evidence="3">CBS 626.80</strain>
    </source>
</reference>
<dbReference type="Proteomes" id="UP001303222">
    <property type="component" value="Unassembled WGS sequence"/>
</dbReference>
<feature type="region of interest" description="Disordered" evidence="1">
    <location>
        <begin position="352"/>
        <end position="378"/>
    </location>
</feature>
<keyword evidence="2" id="KW-1133">Transmembrane helix</keyword>
<evidence type="ECO:0000256" key="2">
    <source>
        <dbReference type="SAM" id="Phobius"/>
    </source>
</evidence>